<dbReference type="RefSeq" id="WP_014445007.1">
    <property type="nucleotide sequence ID" value="NC_017093.1"/>
</dbReference>
<organism evidence="2 3">
    <name type="scientific">Actinoplanes missouriensis (strain ATCC 14538 / DSM 43046 / CBS 188.64 / JCM 3121 / NBRC 102363 / NCIMB 12654 / NRRL B-3342 / UNCC 431)</name>
    <dbReference type="NCBI Taxonomy" id="512565"/>
    <lineage>
        <taxon>Bacteria</taxon>
        <taxon>Bacillati</taxon>
        <taxon>Actinomycetota</taxon>
        <taxon>Actinomycetes</taxon>
        <taxon>Micromonosporales</taxon>
        <taxon>Micromonosporaceae</taxon>
        <taxon>Actinoplanes</taxon>
    </lineage>
</organism>
<dbReference type="EMBL" id="AP012319">
    <property type="protein sequence ID" value="BAL90118.1"/>
    <property type="molecule type" value="Genomic_DNA"/>
</dbReference>
<dbReference type="HOGENOM" id="CLU_1599215_0_0_11"/>
<feature type="transmembrane region" description="Helical" evidence="1">
    <location>
        <begin position="146"/>
        <end position="164"/>
    </location>
</feature>
<dbReference type="PATRIC" id="fig|512565.3.peg.4886"/>
<dbReference type="KEGG" id="ams:AMIS_48980"/>
<dbReference type="Proteomes" id="UP000007882">
    <property type="component" value="Chromosome"/>
</dbReference>
<keyword evidence="1" id="KW-0812">Transmembrane</keyword>
<keyword evidence="1" id="KW-0472">Membrane</keyword>
<dbReference type="STRING" id="512565.AMIS_48980"/>
<evidence type="ECO:0000313" key="2">
    <source>
        <dbReference type="EMBL" id="BAL90118.1"/>
    </source>
</evidence>
<evidence type="ECO:0000313" key="3">
    <source>
        <dbReference type="Proteomes" id="UP000007882"/>
    </source>
</evidence>
<dbReference type="OrthoDB" id="3297544at2"/>
<gene>
    <name evidence="2" type="ordered locus">AMIS_48980</name>
</gene>
<evidence type="ECO:0000256" key="1">
    <source>
        <dbReference type="SAM" id="Phobius"/>
    </source>
</evidence>
<dbReference type="AlphaFoldDB" id="I0HAT1"/>
<reference evidence="2 3" key="1">
    <citation type="submission" date="2012-02" db="EMBL/GenBank/DDBJ databases">
        <title>Complete genome sequence of Actinoplanes missouriensis 431 (= NBRC 102363).</title>
        <authorList>
            <person name="Ohnishi Y."/>
            <person name="Ishikawa J."/>
            <person name="Sekine M."/>
            <person name="Hosoyama A."/>
            <person name="Harada T."/>
            <person name="Narita H."/>
            <person name="Hata T."/>
            <person name="Konno Y."/>
            <person name="Tutikane K."/>
            <person name="Fujita N."/>
            <person name="Horinouchi S."/>
            <person name="Hayakawa M."/>
        </authorList>
    </citation>
    <scope>NUCLEOTIDE SEQUENCE [LARGE SCALE GENOMIC DNA]</scope>
    <source>
        <strain evidence="3">ATCC 14538 / DSM 43046 / CBS 188.64 / JCM 3121 / NBRC 102363 / NCIMB 12654 / NRRL B-3342 / UNCC 431</strain>
    </source>
</reference>
<feature type="transmembrane region" description="Helical" evidence="1">
    <location>
        <begin position="12"/>
        <end position="32"/>
    </location>
</feature>
<name>I0HAT1_ACTM4</name>
<sequence length="169" mass="19140">MPLERRVYRRRDGQMLIVLGLWVAVMVFVIWLGWPDDVLRALMILGPIGPLLYVFGASTSVAVTPREVVVSNVFHRWRIARDLIVYPNPDKPNDTFIDVTGHEPVDVSALQTAIERRTVVEALRWFRAAMAEVVPLGGDGRRRLRVRWINVLVVAGSIGGWVLSENYLP</sequence>
<keyword evidence="1" id="KW-1133">Transmembrane helix</keyword>
<accession>I0HAT1</accession>
<proteinExistence type="predicted"/>
<keyword evidence="3" id="KW-1185">Reference proteome</keyword>
<feature type="transmembrane region" description="Helical" evidence="1">
    <location>
        <begin position="38"/>
        <end position="56"/>
    </location>
</feature>
<protein>
    <submittedName>
        <fullName evidence="2">Uncharacterized protein</fullName>
    </submittedName>
</protein>